<evidence type="ECO:0000259" key="4">
    <source>
        <dbReference type="Pfam" id="PF09375"/>
    </source>
</evidence>
<dbReference type="GO" id="GO:0030313">
    <property type="term" value="C:cell envelope"/>
    <property type="evidence" value="ECO:0007669"/>
    <property type="project" value="UniProtKB-SubCell"/>
</dbReference>
<dbReference type="Proteomes" id="UP000269689">
    <property type="component" value="Unassembled WGS sequence"/>
</dbReference>
<accession>A0A3N4UNC3</accession>
<dbReference type="OrthoDB" id="5729110at2"/>
<protein>
    <recommendedName>
        <fullName evidence="4">Imelysin-like domain-containing protein</fullName>
    </recommendedName>
</protein>
<evidence type="ECO:0000256" key="3">
    <source>
        <dbReference type="SAM" id="SignalP"/>
    </source>
</evidence>
<evidence type="ECO:0000313" key="6">
    <source>
        <dbReference type="Proteomes" id="UP000269689"/>
    </source>
</evidence>
<organism evidence="5 6">
    <name type="scientific">Pacificibacter maritimus</name>
    <dbReference type="NCBI Taxonomy" id="762213"/>
    <lineage>
        <taxon>Bacteria</taxon>
        <taxon>Pseudomonadati</taxon>
        <taxon>Pseudomonadota</taxon>
        <taxon>Alphaproteobacteria</taxon>
        <taxon>Rhodobacterales</taxon>
        <taxon>Roseobacteraceae</taxon>
        <taxon>Pacificibacter</taxon>
    </lineage>
</organism>
<dbReference type="RefSeq" id="WP_123792110.1">
    <property type="nucleotide sequence ID" value="NZ_RKQK01000001.1"/>
</dbReference>
<sequence length="327" mass="34960">MKHAIALIAALWAAPVVADVARSVDTYILPSYAALAESTARLRDQAGVDCAPAAVRPAWNAAFDDWLHVSPIHFGPVEQDGRAVIIAFWPDGRSAGPRALARLIAEEDPIISTAEGTAKLSAAARGFYALEHLLFDAQFVDTTAYSCDLIRAVTADLAHMSADIEDAWMTGYAESLRSAGATGNETFLSEREGIQILFTSLLAGLEFTADTRLGRPLGSFENPRPKRAESWRSGRSLRNVSLSLQGLQALKNTLSDLETPVTDAGFERAFTLIAQLDDPVLAGVADPQSRLKIEVLQQAVKSIKEAAEVELSALLGVEAGFNAADGD</sequence>
<reference evidence="5 6" key="1">
    <citation type="submission" date="2018-11" db="EMBL/GenBank/DDBJ databases">
        <title>Genomic Encyclopedia of Type Strains, Phase IV (KMG-IV): sequencing the most valuable type-strain genomes for metagenomic binning, comparative biology and taxonomic classification.</title>
        <authorList>
            <person name="Goeker M."/>
        </authorList>
    </citation>
    <scope>NUCLEOTIDE SEQUENCE [LARGE SCALE GENOMIC DNA]</scope>
    <source>
        <strain evidence="5 6">DSM 104731</strain>
    </source>
</reference>
<proteinExistence type="predicted"/>
<name>A0A3N4UNC3_9RHOB</name>
<comment type="subcellular location">
    <subcellularLocation>
        <location evidence="1">Cell envelope</location>
    </subcellularLocation>
</comment>
<keyword evidence="2 3" id="KW-0732">Signal</keyword>
<feature type="chain" id="PRO_5018156448" description="Imelysin-like domain-containing protein" evidence="3">
    <location>
        <begin position="19"/>
        <end position="327"/>
    </location>
</feature>
<dbReference type="AlphaFoldDB" id="A0A3N4UNC3"/>
<evidence type="ECO:0000256" key="2">
    <source>
        <dbReference type="ARBA" id="ARBA00022729"/>
    </source>
</evidence>
<dbReference type="InterPro" id="IPR038352">
    <property type="entry name" value="Imelysin_sf"/>
</dbReference>
<dbReference type="InterPro" id="IPR018976">
    <property type="entry name" value="Imelysin-like"/>
</dbReference>
<comment type="caution">
    <text evidence="5">The sequence shown here is derived from an EMBL/GenBank/DDBJ whole genome shotgun (WGS) entry which is preliminary data.</text>
</comment>
<feature type="signal peptide" evidence="3">
    <location>
        <begin position="1"/>
        <end position="18"/>
    </location>
</feature>
<keyword evidence="6" id="KW-1185">Reference proteome</keyword>
<gene>
    <name evidence="5" type="ORF">EDD53_1076</name>
</gene>
<evidence type="ECO:0000256" key="1">
    <source>
        <dbReference type="ARBA" id="ARBA00004196"/>
    </source>
</evidence>
<dbReference type="EMBL" id="RKQK01000001">
    <property type="protein sequence ID" value="RPE71943.1"/>
    <property type="molecule type" value="Genomic_DNA"/>
</dbReference>
<dbReference type="Gene3D" id="1.20.1420.20">
    <property type="entry name" value="M75 peptidase, HXXE motif"/>
    <property type="match status" value="1"/>
</dbReference>
<dbReference type="InterPro" id="IPR034984">
    <property type="entry name" value="Imelysin-like_IPPA"/>
</dbReference>
<feature type="domain" description="Imelysin-like" evidence="4">
    <location>
        <begin position="28"/>
        <end position="303"/>
    </location>
</feature>
<dbReference type="CDD" id="cd14659">
    <property type="entry name" value="Imelysin-like_IPPA"/>
    <property type="match status" value="1"/>
</dbReference>
<dbReference type="Pfam" id="PF09375">
    <property type="entry name" value="Peptidase_M75"/>
    <property type="match status" value="1"/>
</dbReference>
<evidence type="ECO:0000313" key="5">
    <source>
        <dbReference type="EMBL" id="RPE71943.1"/>
    </source>
</evidence>